<evidence type="ECO:0000313" key="2">
    <source>
        <dbReference type="EMBL" id="SDM51575.1"/>
    </source>
</evidence>
<keyword evidence="3" id="KW-1185">Reference proteome</keyword>
<name>A0A1G9TWD5_9ACTN</name>
<dbReference type="Proteomes" id="UP000199063">
    <property type="component" value="Unassembled WGS sequence"/>
</dbReference>
<sequence>MTNSTRKSGGGDTGADRPSTAVDVMRAARDQLTELTGRQVESVSSFARTEDGWELAVEVVELARIPDTTSLLATYEVSLDPDGELTTYRRVRRYERGRADSS</sequence>
<organism evidence="2 3">
    <name type="scientific">Streptomyces wuyuanensis</name>
    <dbReference type="NCBI Taxonomy" id="1196353"/>
    <lineage>
        <taxon>Bacteria</taxon>
        <taxon>Bacillati</taxon>
        <taxon>Actinomycetota</taxon>
        <taxon>Actinomycetes</taxon>
        <taxon>Kitasatosporales</taxon>
        <taxon>Streptomycetaceae</taxon>
        <taxon>Streptomyces</taxon>
    </lineage>
</organism>
<dbReference type="OrthoDB" id="163447at2"/>
<gene>
    <name evidence="2" type="ORF">SAMN05444921_109132</name>
</gene>
<dbReference type="STRING" id="1196353.SAMN05444921_109132"/>
<dbReference type="Pfam" id="PF05800">
    <property type="entry name" value="GvpO"/>
    <property type="match status" value="1"/>
</dbReference>
<dbReference type="PIRSF" id="PIRSF028743">
    <property type="entry name" value="GvpO_protein"/>
    <property type="match status" value="1"/>
</dbReference>
<feature type="region of interest" description="Disordered" evidence="1">
    <location>
        <begin position="1"/>
        <end position="20"/>
    </location>
</feature>
<dbReference type="RefSeq" id="WP_093655011.1">
    <property type="nucleotide sequence ID" value="NZ_FNHI01000009.1"/>
</dbReference>
<protein>
    <submittedName>
        <fullName evidence="2">Gas vesicle synthesis protein GvpO</fullName>
    </submittedName>
</protein>
<dbReference type="GeneID" id="40830368"/>
<evidence type="ECO:0000256" key="1">
    <source>
        <dbReference type="SAM" id="MobiDB-lite"/>
    </source>
</evidence>
<dbReference type="EMBL" id="FNHI01000009">
    <property type="protein sequence ID" value="SDM51575.1"/>
    <property type="molecule type" value="Genomic_DNA"/>
</dbReference>
<proteinExistence type="predicted"/>
<dbReference type="AlphaFoldDB" id="A0A1G9TWD5"/>
<dbReference type="InterPro" id="IPR008634">
    <property type="entry name" value="Gas-vesicle_GvpO"/>
</dbReference>
<evidence type="ECO:0000313" key="3">
    <source>
        <dbReference type="Proteomes" id="UP000199063"/>
    </source>
</evidence>
<dbReference type="GO" id="GO:0031412">
    <property type="term" value="P:gas vesicle organization"/>
    <property type="evidence" value="ECO:0007669"/>
    <property type="project" value="InterPro"/>
</dbReference>
<reference evidence="3" key="1">
    <citation type="submission" date="2016-10" db="EMBL/GenBank/DDBJ databases">
        <authorList>
            <person name="Varghese N."/>
            <person name="Submissions S."/>
        </authorList>
    </citation>
    <scope>NUCLEOTIDE SEQUENCE [LARGE SCALE GENOMIC DNA]</scope>
    <source>
        <strain evidence="3">CGMCC 4.7042</strain>
    </source>
</reference>
<accession>A0A1G9TWD5</accession>